<dbReference type="SUPFAM" id="SSF140356">
    <property type="entry name" value="PPK N-terminal domain-like"/>
    <property type="match status" value="1"/>
</dbReference>
<dbReference type="Gene3D" id="3.30.870.10">
    <property type="entry name" value="Endonuclease Chain A"/>
    <property type="match status" value="2"/>
</dbReference>
<evidence type="ECO:0000259" key="11">
    <source>
        <dbReference type="Pfam" id="PF17941"/>
    </source>
</evidence>
<gene>
    <name evidence="12" type="primary">ppk1</name>
    <name evidence="6" type="synonym">ppk</name>
    <name evidence="12" type="ORF">J7561_03440</name>
</gene>
<keyword evidence="1 6" id="KW-0597">Phosphoprotein</keyword>
<feature type="binding site" evidence="6">
    <location>
        <position position="47"/>
    </location>
    <ligand>
        <name>ATP</name>
        <dbReference type="ChEBI" id="CHEBI:30616"/>
    </ligand>
</feature>
<keyword evidence="6" id="KW-0460">Magnesium</keyword>
<feature type="binding site" evidence="6">
    <location>
        <position position="568"/>
    </location>
    <ligand>
        <name>ATP</name>
        <dbReference type="ChEBI" id="CHEBI:30616"/>
    </ligand>
</feature>
<dbReference type="InterPro" id="IPR036832">
    <property type="entry name" value="PPK_N_dom_sf"/>
</dbReference>
<proteinExistence type="inferred from homology"/>
<dbReference type="SUPFAM" id="SSF56024">
    <property type="entry name" value="Phospholipase D/nuclease"/>
    <property type="match status" value="2"/>
</dbReference>
<dbReference type="Pfam" id="PF02503">
    <property type="entry name" value="PP_kinase"/>
    <property type="match status" value="1"/>
</dbReference>
<comment type="catalytic activity">
    <reaction evidence="6 7">
        <text>[phosphate](n) + ATP = [phosphate](n+1) + ADP</text>
        <dbReference type="Rhea" id="RHEA:19573"/>
        <dbReference type="Rhea" id="RHEA-COMP:9859"/>
        <dbReference type="Rhea" id="RHEA-COMP:14280"/>
        <dbReference type="ChEBI" id="CHEBI:16838"/>
        <dbReference type="ChEBI" id="CHEBI:30616"/>
        <dbReference type="ChEBI" id="CHEBI:456216"/>
        <dbReference type="EC" id="2.7.4.1"/>
    </reaction>
</comment>
<dbReference type="GO" id="GO:0009358">
    <property type="term" value="C:polyphosphate kinase complex"/>
    <property type="evidence" value="ECO:0007669"/>
    <property type="project" value="InterPro"/>
</dbReference>
<feature type="binding site" evidence="6">
    <location>
        <position position="404"/>
    </location>
    <ligand>
        <name>Mg(2+)</name>
        <dbReference type="ChEBI" id="CHEBI:18420"/>
    </ligand>
</feature>
<keyword evidence="3 6" id="KW-0547">Nucleotide-binding</keyword>
<dbReference type="Gene3D" id="3.30.1840.10">
    <property type="entry name" value="Polyphosphate kinase middle domain"/>
    <property type="match status" value="1"/>
</dbReference>
<evidence type="ECO:0000313" key="13">
    <source>
        <dbReference type="Proteomes" id="UP000680020"/>
    </source>
</evidence>
<accession>A0AB35BYB2</accession>
<comment type="function">
    <text evidence="6 7">Catalyzes the reversible transfer of the terminal phosphate of ATP to form a long-chain polyphosphate (polyP).</text>
</comment>
<dbReference type="EMBL" id="JAGIBU010000002">
    <property type="protein sequence ID" value="MBS7824257.1"/>
    <property type="molecule type" value="Genomic_DNA"/>
</dbReference>
<dbReference type="NCBIfam" id="NF003918">
    <property type="entry name" value="PRK05443.1-2"/>
    <property type="match status" value="1"/>
</dbReference>
<dbReference type="HAMAP" id="MF_00347">
    <property type="entry name" value="Polyphosphate_kinase"/>
    <property type="match status" value="1"/>
</dbReference>
<feature type="domain" description="Polyphosphate kinase C-terminal" evidence="11">
    <location>
        <begin position="331"/>
        <end position="498"/>
    </location>
</feature>
<evidence type="ECO:0000256" key="3">
    <source>
        <dbReference type="ARBA" id="ARBA00022741"/>
    </source>
</evidence>
<protein>
    <recommendedName>
        <fullName evidence="6 7">Polyphosphate kinase</fullName>
        <ecNumber evidence="6 7">2.7.4.1</ecNumber>
    </recommendedName>
    <alternativeName>
        <fullName evidence="6">ATP-polyphosphate phosphotransferase</fullName>
    </alternativeName>
    <alternativeName>
        <fullName evidence="6">Polyphosphoric acid kinase</fullName>
    </alternativeName>
</protein>
<dbReference type="InterPro" id="IPR041108">
    <property type="entry name" value="PP_kinase_C_1"/>
</dbReference>
<dbReference type="NCBIfam" id="TIGR03705">
    <property type="entry name" value="poly_P_kin"/>
    <property type="match status" value="1"/>
</dbReference>
<dbReference type="Gene3D" id="1.20.58.310">
    <property type="entry name" value="Polyphosphate kinase N-terminal domain"/>
    <property type="match status" value="1"/>
</dbReference>
<dbReference type="InterPro" id="IPR025200">
    <property type="entry name" value="PPK_C_dom2"/>
</dbReference>
<evidence type="ECO:0000256" key="6">
    <source>
        <dbReference type="HAMAP-Rule" id="MF_00347"/>
    </source>
</evidence>
<feature type="domain" description="Polyphosphate kinase C-terminal" evidence="10">
    <location>
        <begin position="510"/>
        <end position="667"/>
    </location>
</feature>
<evidence type="ECO:0000256" key="5">
    <source>
        <dbReference type="ARBA" id="ARBA00022840"/>
    </source>
</evidence>
<feature type="binding site" evidence="6">
    <location>
        <position position="472"/>
    </location>
    <ligand>
        <name>ATP</name>
        <dbReference type="ChEBI" id="CHEBI:30616"/>
    </ligand>
</feature>
<feature type="binding site" evidence="6">
    <location>
        <position position="374"/>
    </location>
    <ligand>
        <name>Mg(2+)</name>
        <dbReference type="ChEBI" id="CHEBI:18420"/>
    </ligand>
</feature>
<dbReference type="GO" id="GO:0046872">
    <property type="term" value="F:metal ion binding"/>
    <property type="evidence" value="ECO:0007669"/>
    <property type="project" value="UniProtKB-KW"/>
</dbReference>
<evidence type="ECO:0000259" key="8">
    <source>
        <dbReference type="Pfam" id="PF02503"/>
    </source>
</evidence>
<dbReference type="Pfam" id="PF17941">
    <property type="entry name" value="PP_kinase_C_1"/>
    <property type="match status" value="1"/>
</dbReference>
<comment type="similarity">
    <text evidence="6 7">Belongs to the polyphosphate kinase 1 (PPK1) family.</text>
</comment>
<dbReference type="InterPro" id="IPR024953">
    <property type="entry name" value="PP_kinase_middle"/>
</dbReference>
<evidence type="ECO:0000313" key="12">
    <source>
        <dbReference type="EMBL" id="MBS7824257.1"/>
    </source>
</evidence>
<dbReference type="GO" id="GO:0005524">
    <property type="term" value="F:ATP binding"/>
    <property type="evidence" value="ECO:0007669"/>
    <property type="project" value="UniProtKB-KW"/>
</dbReference>
<dbReference type="Pfam" id="PF13090">
    <property type="entry name" value="PP_kinase_C"/>
    <property type="match status" value="1"/>
</dbReference>
<sequence length="687" mass="79564">MLTPHSVPLINRERSILAFQERVLAQAKNPQLPLLERLKFIAIVASNIDEFFEVRMANMQEQIQSGLDRVENQSAHEWRLSIQQYALYITKEQHRLFFDDLLPLLAHEHITLLDENQWSDAQHEWLYHLFMQNMLPVFTPIALDLAHPFPHITNKSLNFIVDLKGVDAYGRNIDTAILPIPENLPHIIELPSEDGATQLTTIQSVMAAFVSDIFPGLEILGLYQFRATRNSHLYIDKEELTNLHQALRGELKQRGFGHAVRLEIDDSCPTHLKHLLLKEFGLAPEDLYALPHYFDFSQIYNVLDYIDKKPHLVFEPIERHMPGRWEKRRDAFSEIDHQDILLHHPYDRFLPVVDFLREASEDPNVRVIRMTVYRTGDDSELMELLVRAARLGKEVNVVVELMARFDEATNLSWASRLEEAGVKIVYGVFGYKTHAKMLLVIREQKNHKGENYLRRYAHVGTGNYHQGNARLYTDFSLLTSNKEITASISEIFLNLSSLAKIPKLKTVWQSPFNFIDRLLEEIEFEMNEVKAGRKGRIVARMNALMEPIVITALYNASQVGVEIDLIVRGACALKPGIPGLSENIRVRSIVGRFLEHSRVYYFYHGGKDHTYISSADWMNRNFFRRIEIAVPVFDKVIREQLIEEGLLWCLEDQSAWCLDGETGHYHQAVTIDPQTSLQHRLIQKRLR</sequence>
<evidence type="ECO:0000256" key="2">
    <source>
        <dbReference type="ARBA" id="ARBA00022679"/>
    </source>
</evidence>
<name>A0AB35BYB2_9GAMM</name>
<feature type="domain" description="Polyphosphate kinase N-terminal" evidence="9">
    <location>
        <begin position="10"/>
        <end position="112"/>
    </location>
</feature>
<keyword evidence="5 6" id="KW-0067">ATP-binding</keyword>
<dbReference type="InterPro" id="IPR003414">
    <property type="entry name" value="PP_kinase"/>
</dbReference>
<dbReference type="Proteomes" id="UP000680020">
    <property type="component" value="Unassembled WGS sequence"/>
</dbReference>
<feature type="active site" description="Phosphohistidine intermediate" evidence="6">
    <location>
        <position position="434"/>
    </location>
</feature>
<dbReference type="NCBIfam" id="NF003921">
    <property type="entry name" value="PRK05443.2-2"/>
    <property type="match status" value="1"/>
</dbReference>
<dbReference type="NCBIfam" id="NF003917">
    <property type="entry name" value="PRK05443.1-1"/>
    <property type="match status" value="1"/>
</dbReference>
<dbReference type="SUPFAM" id="SSF143724">
    <property type="entry name" value="PHP14-like"/>
    <property type="match status" value="1"/>
</dbReference>
<reference evidence="12" key="1">
    <citation type="submission" date="2021-03" db="EMBL/GenBank/DDBJ databases">
        <title>Identification and antibiotic profiling of Wohlfahrtiimonas chitiniclastica, an underestimated human pathogen.</title>
        <authorList>
            <person name="Kopf A."/>
            <person name="Bunk B."/>
            <person name="Coldewey S."/>
            <person name="Gunzer F."/>
            <person name="Riedel T."/>
            <person name="Schroettner P."/>
        </authorList>
    </citation>
    <scope>NUCLEOTIDE SEQUENCE</scope>
    <source>
        <strain evidence="12">DSM 100917</strain>
    </source>
</reference>
<dbReference type="InterPro" id="IPR036830">
    <property type="entry name" value="PP_kinase_middle_dom_sf"/>
</dbReference>
<keyword evidence="2 6" id="KW-0808">Transferase</keyword>
<dbReference type="PIRSF" id="PIRSF015589">
    <property type="entry name" value="PP_kinase"/>
    <property type="match status" value="1"/>
</dbReference>
<dbReference type="InterPro" id="IPR025198">
    <property type="entry name" value="PPK_N_dom"/>
</dbReference>
<evidence type="ECO:0000256" key="7">
    <source>
        <dbReference type="RuleBase" id="RU003800"/>
    </source>
</evidence>
<dbReference type="GO" id="GO:0006799">
    <property type="term" value="P:polyphosphate biosynthetic process"/>
    <property type="evidence" value="ECO:0007669"/>
    <property type="project" value="UniProtKB-UniRule"/>
</dbReference>
<feature type="binding site" evidence="6">
    <location>
        <position position="596"/>
    </location>
    <ligand>
        <name>ATP</name>
        <dbReference type="ChEBI" id="CHEBI:30616"/>
    </ligand>
</feature>
<keyword evidence="6" id="KW-0479">Metal-binding</keyword>
<dbReference type="GO" id="GO:0008976">
    <property type="term" value="F:polyphosphate kinase activity"/>
    <property type="evidence" value="ECO:0007669"/>
    <property type="project" value="UniProtKB-UniRule"/>
</dbReference>
<dbReference type="PANTHER" id="PTHR30218">
    <property type="entry name" value="POLYPHOSPHATE KINASE"/>
    <property type="match status" value="1"/>
</dbReference>
<feature type="domain" description="Polyphosphate kinase middle" evidence="8">
    <location>
        <begin position="122"/>
        <end position="300"/>
    </location>
</feature>
<comment type="cofactor">
    <cofactor evidence="6">
        <name>Mg(2+)</name>
        <dbReference type="ChEBI" id="CHEBI:18420"/>
    </cofactor>
</comment>
<dbReference type="PANTHER" id="PTHR30218:SF0">
    <property type="entry name" value="POLYPHOSPHATE KINASE"/>
    <property type="match status" value="1"/>
</dbReference>
<dbReference type="CDD" id="cd09168">
    <property type="entry name" value="PLDc_PaPPK1_C2_like"/>
    <property type="match status" value="1"/>
</dbReference>
<comment type="PTM">
    <text evidence="6 7">An intermediate of this reaction is the autophosphorylated ppk in which a phosphate is covalently linked to a histidine residue through a N-P bond.</text>
</comment>
<evidence type="ECO:0000256" key="1">
    <source>
        <dbReference type="ARBA" id="ARBA00022553"/>
    </source>
</evidence>
<evidence type="ECO:0000256" key="4">
    <source>
        <dbReference type="ARBA" id="ARBA00022777"/>
    </source>
</evidence>
<evidence type="ECO:0000259" key="9">
    <source>
        <dbReference type="Pfam" id="PF13089"/>
    </source>
</evidence>
<dbReference type="AlphaFoldDB" id="A0AB35BYB2"/>
<dbReference type="Pfam" id="PF13089">
    <property type="entry name" value="PP_kinase_N"/>
    <property type="match status" value="1"/>
</dbReference>
<evidence type="ECO:0000259" key="10">
    <source>
        <dbReference type="Pfam" id="PF13090"/>
    </source>
</evidence>
<comment type="caution">
    <text evidence="12">The sequence shown here is derived from an EMBL/GenBank/DDBJ whole genome shotgun (WGS) entry which is preliminary data.</text>
</comment>
<dbReference type="EC" id="2.7.4.1" evidence="6 7"/>
<organism evidence="12 13">
    <name type="scientific">Wohlfahrtiimonas chitiniclastica</name>
    <dbReference type="NCBI Taxonomy" id="400946"/>
    <lineage>
        <taxon>Bacteria</taxon>
        <taxon>Pseudomonadati</taxon>
        <taxon>Pseudomonadota</taxon>
        <taxon>Gammaproteobacteria</taxon>
        <taxon>Cardiobacteriales</taxon>
        <taxon>Ignatzschineriaceae</taxon>
        <taxon>Wohlfahrtiimonas</taxon>
    </lineage>
</organism>
<keyword evidence="4 6" id="KW-0418">Kinase</keyword>